<proteinExistence type="predicted"/>
<reference evidence="7" key="1">
    <citation type="journal article" date="2019" name="Int. J. Syst. Evol. Microbiol.">
        <title>The Global Catalogue of Microorganisms (GCM) 10K type strain sequencing project: providing services to taxonomists for standard genome sequencing and annotation.</title>
        <authorList>
            <consortium name="The Broad Institute Genomics Platform"/>
            <consortium name="The Broad Institute Genome Sequencing Center for Infectious Disease"/>
            <person name="Wu L."/>
            <person name="Ma J."/>
        </authorList>
    </citation>
    <scope>NUCLEOTIDE SEQUENCE [LARGE SCALE GENOMIC DNA]</scope>
    <source>
        <strain evidence="7">JCM 4594</strain>
    </source>
</reference>
<evidence type="ECO:0000256" key="4">
    <source>
        <dbReference type="ARBA" id="ARBA00023136"/>
    </source>
</evidence>
<sequence length="306" mass="30854">MNWLISGRSDGAYAQAVHTTAASATTRRSGSGGRLLGLLAASHPGPSLTVTVVATVLAATTGRGLGGTVLTASAVLTGQLSVGWCNDRADLHRDIATGRRDKPLTTGTVTPRTVATAALCALVLCVPLSLAMGPAAGGVHLVAVALAWSYNLGIKRTPLSWLPYAVAFALLPAVVTLGLPNHPWPPGWAMAAGALLGIGAHASNVLPDIEDDLTTGVRGLPQRLGAHRARLMAAVPLLAASTVLVLGPSTPAGPLEWTGLAVTGALAAAVVLPPRSGARSRLPFTATLLLAVLDVALLVLRGAALA</sequence>
<feature type="transmembrane region" description="Helical" evidence="5">
    <location>
        <begin position="284"/>
        <end position="304"/>
    </location>
</feature>
<dbReference type="Gene3D" id="1.20.120.1780">
    <property type="entry name" value="UbiA prenyltransferase"/>
    <property type="match status" value="1"/>
</dbReference>
<dbReference type="InterPro" id="IPR000537">
    <property type="entry name" value="UbiA_prenyltransferase"/>
</dbReference>
<accession>A0ABQ3ACS4</accession>
<evidence type="ECO:0000313" key="7">
    <source>
        <dbReference type="Proteomes" id="UP000600946"/>
    </source>
</evidence>
<feature type="transmembrane region" description="Helical" evidence="5">
    <location>
        <begin position="161"/>
        <end position="180"/>
    </location>
</feature>
<evidence type="ECO:0000256" key="1">
    <source>
        <dbReference type="ARBA" id="ARBA00004141"/>
    </source>
</evidence>
<protein>
    <submittedName>
        <fullName evidence="6">Membrane protein</fullName>
    </submittedName>
</protein>
<comment type="subcellular location">
    <subcellularLocation>
        <location evidence="1">Membrane</location>
        <topology evidence="1">Multi-pass membrane protein</topology>
    </subcellularLocation>
</comment>
<name>A0ABQ3ACS4_9ACTN</name>
<dbReference type="EMBL" id="BMUU01000006">
    <property type="protein sequence ID" value="GGY41145.1"/>
    <property type="molecule type" value="Genomic_DNA"/>
</dbReference>
<dbReference type="Gene3D" id="1.10.357.140">
    <property type="entry name" value="UbiA prenyltransferase"/>
    <property type="match status" value="1"/>
</dbReference>
<dbReference type="CDD" id="cd13956">
    <property type="entry name" value="PT_UbiA"/>
    <property type="match status" value="1"/>
</dbReference>
<dbReference type="Proteomes" id="UP000600946">
    <property type="component" value="Unassembled WGS sequence"/>
</dbReference>
<keyword evidence="7" id="KW-1185">Reference proteome</keyword>
<gene>
    <name evidence="6" type="ORF">GCM10010326_39100</name>
</gene>
<dbReference type="InterPro" id="IPR044878">
    <property type="entry name" value="UbiA_sf"/>
</dbReference>
<keyword evidence="3 5" id="KW-1133">Transmembrane helix</keyword>
<dbReference type="Pfam" id="PF01040">
    <property type="entry name" value="UbiA"/>
    <property type="match status" value="1"/>
</dbReference>
<evidence type="ECO:0000256" key="5">
    <source>
        <dbReference type="SAM" id="Phobius"/>
    </source>
</evidence>
<evidence type="ECO:0000256" key="3">
    <source>
        <dbReference type="ARBA" id="ARBA00022989"/>
    </source>
</evidence>
<feature type="transmembrane region" description="Helical" evidence="5">
    <location>
        <begin position="228"/>
        <end position="248"/>
    </location>
</feature>
<keyword evidence="2 5" id="KW-0812">Transmembrane</keyword>
<comment type="caution">
    <text evidence="6">The sequence shown here is derived from an EMBL/GenBank/DDBJ whole genome shotgun (WGS) entry which is preliminary data.</text>
</comment>
<evidence type="ECO:0000313" key="6">
    <source>
        <dbReference type="EMBL" id="GGY41145.1"/>
    </source>
</evidence>
<keyword evidence="4 5" id="KW-0472">Membrane</keyword>
<organism evidence="6 7">
    <name type="scientific">Streptomyces xanthochromogenes</name>
    <dbReference type="NCBI Taxonomy" id="67384"/>
    <lineage>
        <taxon>Bacteria</taxon>
        <taxon>Bacillati</taxon>
        <taxon>Actinomycetota</taxon>
        <taxon>Actinomycetes</taxon>
        <taxon>Kitasatosporales</taxon>
        <taxon>Streptomycetaceae</taxon>
        <taxon>Streptomyces</taxon>
    </lineage>
</organism>
<evidence type="ECO:0000256" key="2">
    <source>
        <dbReference type="ARBA" id="ARBA00022692"/>
    </source>
</evidence>